<reference evidence="1" key="1">
    <citation type="submission" date="2004-04" db="EMBL/GenBank/DDBJ databases">
        <authorList>
            <person name="Town C.D."/>
        </authorList>
    </citation>
    <scope>NUCLEOTIDE SEQUENCE</scope>
</reference>
<accession>A2Q160</accession>
<sequence>MLVLLAFKSVSMVPWSVRNRWDNYVAITRQMNFIVPHVFKEGNCCAHRSVWMWFTIKLEQISLEIGLEKKTFIWSLAFGHTI</sequence>
<dbReference type="AlphaFoldDB" id="A2Q160"/>
<evidence type="ECO:0000313" key="1">
    <source>
        <dbReference type="EMBL" id="ABN05677.1"/>
    </source>
</evidence>
<organism evidence="1">
    <name type="scientific">Medicago truncatula</name>
    <name type="common">Barrel medic</name>
    <name type="synonym">Medicago tribuloides</name>
    <dbReference type="NCBI Taxonomy" id="3880"/>
    <lineage>
        <taxon>Eukaryota</taxon>
        <taxon>Viridiplantae</taxon>
        <taxon>Streptophyta</taxon>
        <taxon>Embryophyta</taxon>
        <taxon>Tracheophyta</taxon>
        <taxon>Spermatophyta</taxon>
        <taxon>Magnoliopsida</taxon>
        <taxon>eudicotyledons</taxon>
        <taxon>Gunneridae</taxon>
        <taxon>Pentapetalae</taxon>
        <taxon>rosids</taxon>
        <taxon>fabids</taxon>
        <taxon>Fabales</taxon>
        <taxon>Fabaceae</taxon>
        <taxon>Papilionoideae</taxon>
        <taxon>50 kb inversion clade</taxon>
        <taxon>NPAAA clade</taxon>
        <taxon>Hologalegina</taxon>
        <taxon>IRL clade</taxon>
        <taxon>Trifolieae</taxon>
        <taxon>Medicago</taxon>
    </lineage>
</organism>
<proteinExistence type="predicted"/>
<gene>
    <name evidence="1" type="ORF">MtrDRAFT_AC147963g36v2</name>
</gene>
<protein>
    <submittedName>
        <fullName evidence="1">Ribonuclease H, related</fullName>
    </submittedName>
</protein>
<name>A2Q160_MEDTR</name>
<reference evidence="1" key="2">
    <citation type="submission" date="2007-03" db="EMBL/GenBank/DDBJ databases">
        <authorList>
            <consortium name="The International Medicago Genome Annotation Group"/>
        </authorList>
    </citation>
    <scope>NUCLEOTIDE SEQUENCE</scope>
</reference>
<dbReference type="EMBL" id="AC147963">
    <property type="protein sequence ID" value="ABN05677.1"/>
    <property type="molecule type" value="Genomic_DNA"/>
</dbReference>